<keyword evidence="4 8" id="KW-0812">Transmembrane</keyword>
<evidence type="ECO:0000256" key="1">
    <source>
        <dbReference type="ARBA" id="ARBA00004571"/>
    </source>
</evidence>
<dbReference type="GO" id="GO:0009279">
    <property type="term" value="C:cell outer membrane"/>
    <property type="evidence" value="ECO:0007669"/>
    <property type="project" value="UniProtKB-SubCell"/>
</dbReference>
<dbReference type="GeneID" id="89479061"/>
<protein>
    <submittedName>
        <fullName evidence="12">TonB-dependent receptor</fullName>
    </submittedName>
</protein>
<evidence type="ECO:0000256" key="2">
    <source>
        <dbReference type="ARBA" id="ARBA00022448"/>
    </source>
</evidence>
<dbReference type="InterPro" id="IPR037066">
    <property type="entry name" value="Plug_dom_sf"/>
</dbReference>
<comment type="caution">
    <text evidence="12">The sequence shown here is derived from an EMBL/GenBank/DDBJ whole genome shotgun (WGS) entry which is preliminary data.</text>
</comment>
<keyword evidence="12" id="KW-0675">Receptor</keyword>
<evidence type="ECO:0000256" key="6">
    <source>
        <dbReference type="ARBA" id="ARBA00023136"/>
    </source>
</evidence>
<dbReference type="PANTHER" id="PTHR47234:SF3">
    <property type="entry name" value="SECRETIN_TONB SHORT N-TERMINAL DOMAIN-CONTAINING PROTEIN"/>
    <property type="match status" value="1"/>
</dbReference>
<dbReference type="PATRIC" id="fig|104102.7.peg.226"/>
<dbReference type="Gene3D" id="2.40.170.20">
    <property type="entry name" value="TonB-dependent receptor, beta-barrel domain"/>
    <property type="match status" value="1"/>
</dbReference>
<keyword evidence="7 8" id="KW-0998">Cell outer membrane</keyword>
<dbReference type="InterPro" id="IPR036942">
    <property type="entry name" value="Beta-barrel_TonB_sf"/>
</dbReference>
<proteinExistence type="inferred from homology"/>
<evidence type="ECO:0000256" key="9">
    <source>
        <dbReference type="RuleBase" id="RU003357"/>
    </source>
</evidence>
<evidence type="ECO:0000256" key="3">
    <source>
        <dbReference type="ARBA" id="ARBA00022452"/>
    </source>
</evidence>
<keyword evidence="13" id="KW-1185">Reference proteome</keyword>
<evidence type="ECO:0000259" key="10">
    <source>
        <dbReference type="Pfam" id="PF00593"/>
    </source>
</evidence>
<keyword evidence="2 8" id="KW-0813">Transport</keyword>
<keyword evidence="5 9" id="KW-0798">TonB box</keyword>
<sequence>MSDEQVIVTGTRDPHQTARKSVSPIQVISSKQLAATGQADIRDALLQMAPSMTRSNMNFGNANMTDAISLRGLTPNQTLVLVNGKRRHTTANLSTFRGPQQGTTPVDIDLIPVSAVDHVEILQDGAAAQYGSDAIAGVVNIILKHDDHGLNVQAINGAYYAGDGFTTGESANWGTKLGHSGFFDLSAEIKHNGYTNRSGIDNQTGRYDNRILGTPWQLRETVSYNMGYHITPGIEFYSFGTYGHRDASSRQNFRLATVIPSMYPNGFEPRITLTENDFSLAGGFKGDFHGWDWDIGTTYGEDHDRTGTENTANPSLIATYGSSPNHFDNMETIVSTELTTDASLRHAFVVPLLAAPVNFAIGGQYRYNTYHIGAGEYGAYYGAGPAGMHGLSPMNASDNSRDVAAGYIDVSTQLLPKWQIDLAGRFEHYTDAGNTVTGKVSSRYDFNRFFGLRGTISNGFRAPTLAEGNWSSLSASPTGASGILPVNSVAARALGSRPLKPEKSTSFSAGFVLNPTKNLYITLDAYQIALRDRIMIGGSYSGTTAINALNLQGFGIQDGADPKNVTASYFSNAADTRTRGLDITGSYRTNLGHAGHILWDVSANFNETHVTHVGSMTNGTSLLNAQQIGYLTTYTPRNKVIFGGTWHYGKWDFIVHEIRYGHATSQMQHYTGPLAYSITQYQRFVNAPKYATNIAIAYQINPHWRVALGGNNIGNAKQNKLPKEFRYLGAQQYDYDVQQIGFNGGFYYAQINLTL</sequence>
<dbReference type="SUPFAM" id="SSF56935">
    <property type="entry name" value="Porins"/>
    <property type="match status" value="1"/>
</dbReference>
<organism evidence="12 13">
    <name type="scientific">Acetobacter tropicalis</name>
    <dbReference type="NCBI Taxonomy" id="104102"/>
    <lineage>
        <taxon>Bacteria</taxon>
        <taxon>Pseudomonadati</taxon>
        <taxon>Pseudomonadota</taxon>
        <taxon>Alphaproteobacteria</taxon>
        <taxon>Acetobacterales</taxon>
        <taxon>Acetobacteraceae</taxon>
        <taxon>Acetobacter</taxon>
    </lineage>
</organism>
<gene>
    <name evidence="12" type="ORF">AtDm6_0228</name>
</gene>
<comment type="similarity">
    <text evidence="8 9">Belongs to the TonB-dependent receptor family.</text>
</comment>
<accession>A0A095BC43</accession>
<evidence type="ECO:0000313" key="13">
    <source>
        <dbReference type="Proteomes" id="UP000029448"/>
    </source>
</evidence>
<dbReference type="Pfam" id="PF00593">
    <property type="entry name" value="TonB_dep_Rec_b-barrel"/>
    <property type="match status" value="1"/>
</dbReference>
<dbReference type="Pfam" id="PF07715">
    <property type="entry name" value="Plug"/>
    <property type="match status" value="1"/>
</dbReference>
<dbReference type="InterPro" id="IPR012910">
    <property type="entry name" value="Plug_dom"/>
</dbReference>
<dbReference type="PANTHER" id="PTHR47234">
    <property type="match status" value="1"/>
</dbReference>
<evidence type="ECO:0000256" key="7">
    <source>
        <dbReference type="ARBA" id="ARBA00023237"/>
    </source>
</evidence>
<feature type="domain" description="TonB-dependent receptor plug" evidence="11">
    <location>
        <begin position="19"/>
        <end position="138"/>
    </location>
</feature>
<dbReference type="Proteomes" id="UP000029448">
    <property type="component" value="Unassembled WGS sequence"/>
</dbReference>
<dbReference type="EMBL" id="JOKM01000010">
    <property type="protein sequence ID" value="KGB26358.1"/>
    <property type="molecule type" value="Genomic_DNA"/>
</dbReference>
<comment type="subcellular location">
    <subcellularLocation>
        <location evidence="1 8">Cell outer membrane</location>
        <topology evidence="1 8">Multi-pass membrane protein</topology>
    </subcellularLocation>
</comment>
<dbReference type="InterPro" id="IPR000531">
    <property type="entry name" value="Beta-barrel_TonB"/>
</dbReference>
<dbReference type="AlphaFoldDB" id="A0A095BC43"/>
<dbReference type="STRING" id="104102.AtDm6_0228"/>
<dbReference type="RefSeq" id="WP_052051122.1">
    <property type="nucleotide sequence ID" value="NZ_JACAOJ010000018.1"/>
</dbReference>
<evidence type="ECO:0000313" key="12">
    <source>
        <dbReference type="EMBL" id="KGB26358.1"/>
    </source>
</evidence>
<evidence type="ECO:0000256" key="4">
    <source>
        <dbReference type="ARBA" id="ARBA00022692"/>
    </source>
</evidence>
<evidence type="ECO:0000256" key="5">
    <source>
        <dbReference type="ARBA" id="ARBA00023077"/>
    </source>
</evidence>
<evidence type="ECO:0000259" key="11">
    <source>
        <dbReference type="Pfam" id="PF07715"/>
    </source>
</evidence>
<name>A0A095BC43_9PROT</name>
<dbReference type="PROSITE" id="PS52016">
    <property type="entry name" value="TONB_DEPENDENT_REC_3"/>
    <property type="match status" value="1"/>
</dbReference>
<feature type="domain" description="TonB-dependent receptor-like beta-barrel" evidence="10">
    <location>
        <begin position="241"/>
        <end position="713"/>
    </location>
</feature>
<dbReference type="Gene3D" id="2.170.130.10">
    <property type="entry name" value="TonB-dependent receptor, plug domain"/>
    <property type="match status" value="1"/>
</dbReference>
<dbReference type="InterPro" id="IPR039426">
    <property type="entry name" value="TonB-dep_rcpt-like"/>
</dbReference>
<keyword evidence="6 8" id="KW-0472">Membrane</keyword>
<reference evidence="12 13" key="1">
    <citation type="submission" date="2014-06" db="EMBL/GenBank/DDBJ databases">
        <title>Functional and comparative genomic analyses of the Drosophila gut microbiota identify candidate symbiosis factors.</title>
        <authorList>
            <person name="Newell P.D."/>
            <person name="Chaston J.M."/>
            <person name="Douglas A.E."/>
        </authorList>
    </citation>
    <scope>NUCLEOTIDE SEQUENCE [LARGE SCALE GENOMIC DNA]</scope>
    <source>
        <strain evidence="12 13">DmCS_006</strain>
    </source>
</reference>
<evidence type="ECO:0000256" key="8">
    <source>
        <dbReference type="PROSITE-ProRule" id="PRU01360"/>
    </source>
</evidence>
<keyword evidence="3 8" id="KW-1134">Transmembrane beta strand</keyword>